<dbReference type="AlphaFoldDB" id="A0A0K1JNA0"/>
<dbReference type="Proteomes" id="UP000066480">
    <property type="component" value="Chromosome"/>
</dbReference>
<name>A0A0K1JNA0_9MICO</name>
<dbReference type="InterPro" id="IPR006311">
    <property type="entry name" value="TAT_signal"/>
</dbReference>
<accession>A0A0K1JNA0</accession>
<proteinExistence type="predicted"/>
<dbReference type="KEGG" id="lmoi:VV02_23895"/>
<organism evidence="2 3">
    <name type="scientific">Luteipulveratus mongoliensis</name>
    <dbReference type="NCBI Taxonomy" id="571913"/>
    <lineage>
        <taxon>Bacteria</taxon>
        <taxon>Bacillati</taxon>
        <taxon>Actinomycetota</taxon>
        <taxon>Actinomycetes</taxon>
        <taxon>Micrococcales</taxon>
        <taxon>Dermacoccaceae</taxon>
        <taxon>Luteipulveratus</taxon>
    </lineage>
</organism>
<keyword evidence="3" id="KW-1185">Reference proteome</keyword>
<dbReference type="EMBL" id="CP011112">
    <property type="protein sequence ID" value="AKU18181.1"/>
    <property type="molecule type" value="Genomic_DNA"/>
</dbReference>
<dbReference type="PROSITE" id="PS51318">
    <property type="entry name" value="TAT"/>
    <property type="match status" value="1"/>
</dbReference>
<dbReference type="STRING" id="571913.VV02_23895"/>
<evidence type="ECO:0000256" key="1">
    <source>
        <dbReference type="SAM" id="SignalP"/>
    </source>
</evidence>
<dbReference type="OrthoDB" id="9773411at2"/>
<reference evidence="2 3" key="1">
    <citation type="submission" date="2015-03" db="EMBL/GenBank/DDBJ databases">
        <title>Luteipulveratus halotolerans sp. nov., a novel actinobacterium (Dermacoccaceae) from Sarawak, Malaysia.</title>
        <authorList>
            <person name="Juboi H."/>
            <person name="Basik A."/>
            <person name="Shamsul S.S."/>
            <person name="Arnold P."/>
            <person name="Schmitt E.K."/>
            <person name="Sanglier J.-J."/>
            <person name="Yeo T."/>
        </authorList>
    </citation>
    <scope>NUCLEOTIDE SEQUENCE [LARGE SCALE GENOMIC DNA]</scope>
    <source>
        <strain evidence="2 3">MN07-A0370</strain>
    </source>
</reference>
<evidence type="ECO:0000313" key="2">
    <source>
        <dbReference type="EMBL" id="AKU18181.1"/>
    </source>
</evidence>
<dbReference type="RefSeq" id="WP_052595691.1">
    <property type="nucleotide sequence ID" value="NZ_CP011112.1"/>
</dbReference>
<feature type="chain" id="PRO_5005462081" evidence="1">
    <location>
        <begin position="33"/>
        <end position="407"/>
    </location>
</feature>
<gene>
    <name evidence="2" type="ORF">VV02_23895</name>
</gene>
<keyword evidence="1" id="KW-0732">Signal</keyword>
<protein>
    <submittedName>
        <fullName evidence="2">Uncharacterized protein</fullName>
    </submittedName>
</protein>
<sequence>MPSPQNARNLVAASSLALGLVAAGIAAPSAHAEPNGPRALGEPIVLSTGQTGAGRPSVAYNATSDEFMAVWASQGDNSEWDLFNRRVAADGTLPDDIQTTEKAANDQVSPDIAYNPDQDDYFVTWQLQADPNHEPKFNYAFGKSVGADGGSTTEAVEVSGASEDSSLVYNPVTKEFVHYARSFGASDAKEGTLSRRISDAGQPVGEDNVVGPPCAIPAGDIAVNAAGGYLATWRDQCTHPMPVQGQLLNKDTSASGQALKLADREANEIRLAYDPGKDRYLSVTVGFGNPGPVMAEAISTDGTPAGSPTTVANDAVDARVVLDPVNKGYIVAWSAADGIWTRTLSADGAPQGEPVQLAAGTDYSLALGDVSARSKGDGGAVITWSNQTSHQALAGLVKTSAGSGTTS</sequence>
<feature type="signal peptide" evidence="1">
    <location>
        <begin position="1"/>
        <end position="32"/>
    </location>
</feature>
<evidence type="ECO:0000313" key="3">
    <source>
        <dbReference type="Proteomes" id="UP000066480"/>
    </source>
</evidence>